<accession>A0A926N9V1</accession>
<dbReference type="RefSeq" id="WP_191157578.1">
    <property type="nucleotide sequence ID" value="NZ_JACXAI010000007.1"/>
</dbReference>
<dbReference type="EMBL" id="JACXAI010000007">
    <property type="protein sequence ID" value="MBD1380197.1"/>
    <property type="molecule type" value="Genomic_DNA"/>
</dbReference>
<sequence>MGEYHKLDVTNRVIGKVLEDHIELFLGKECIGKLVMTDEGRQYDLESGYLREEGRIYKLYAKNCEQTQYAEGCDLGWC</sequence>
<gene>
    <name evidence="1" type="ORF">IC621_08140</name>
</gene>
<organism evidence="1 2">
    <name type="scientific">Metabacillus arenae</name>
    <dbReference type="NCBI Taxonomy" id="2771434"/>
    <lineage>
        <taxon>Bacteria</taxon>
        <taxon>Bacillati</taxon>
        <taxon>Bacillota</taxon>
        <taxon>Bacilli</taxon>
        <taxon>Bacillales</taxon>
        <taxon>Bacillaceae</taxon>
        <taxon>Metabacillus</taxon>
    </lineage>
</organism>
<evidence type="ECO:0000313" key="1">
    <source>
        <dbReference type="EMBL" id="MBD1380197.1"/>
    </source>
</evidence>
<keyword evidence="2" id="KW-1185">Reference proteome</keyword>
<name>A0A926N9V1_9BACI</name>
<proteinExistence type="predicted"/>
<protein>
    <submittedName>
        <fullName evidence="1">DUF2553 family protein</fullName>
    </submittedName>
</protein>
<comment type="caution">
    <text evidence="1">The sequence shown here is derived from an EMBL/GenBank/DDBJ whole genome shotgun (WGS) entry which is preliminary data.</text>
</comment>
<reference evidence="1" key="1">
    <citation type="submission" date="2020-09" db="EMBL/GenBank/DDBJ databases">
        <title>A novel bacterium of genus Bacillus, isolated from South China Sea.</title>
        <authorList>
            <person name="Huang H."/>
            <person name="Mo K."/>
            <person name="Hu Y."/>
        </authorList>
    </citation>
    <scope>NUCLEOTIDE SEQUENCE</scope>
    <source>
        <strain evidence="1">IB182487</strain>
    </source>
</reference>
<dbReference type="InterPro" id="IPR020140">
    <property type="entry name" value="Uncharacterised_YusG"/>
</dbReference>
<dbReference type="Pfam" id="PF10830">
    <property type="entry name" value="DUF2553"/>
    <property type="match status" value="1"/>
</dbReference>
<dbReference type="AlphaFoldDB" id="A0A926N9V1"/>
<evidence type="ECO:0000313" key="2">
    <source>
        <dbReference type="Proteomes" id="UP000626844"/>
    </source>
</evidence>
<dbReference type="Proteomes" id="UP000626844">
    <property type="component" value="Unassembled WGS sequence"/>
</dbReference>